<reference evidence="1 2" key="1">
    <citation type="journal article" date="2023" name="Commun. Biol.">
        <title>Reorganization of the ancestral sex-determining regions during the evolution of trioecy in Pleodorina starrii.</title>
        <authorList>
            <person name="Takahashi K."/>
            <person name="Suzuki S."/>
            <person name="Kawai-Toyooka H."/>
            <person name="Yamamoto K."/>
            <person name="Hamaji T."/>
            <person name="Ootsuki R."/>
            <person name="Yamaguchi H."/>
            <person name="Kawachi M."/>
            <person name="Higashiyama T."/>
            <person name="Nozaki H."/>
        </authorList>
    </citation>
    <scope>NUCLEOTIDE SEQUENCE [LARGE SCALE GENOMIC DNA]</scope>
    <source>
        <strain evidence="1 2">NIES-4479</strain>
    </source>
</reference>
<comment type="caution">
    <text evidence="1">The sequence shown here is derived from an EMBL/GenBank/DDBJ whole genome shotgun (WGS) entry which is preliminary data.</text>
</comment>
<evidence type="ECO:0000313" key="2">
    <source>
        <dbReference type="Proteomes" id="UP001165080"/>
    </source>
</evidence>
<dbReference type="Proteomes" id="UP001165080">
    <property type="component" value="Unassembled WGS sequence"/>
</dbReference>
<organism evidence="1 2">
    <name type="scientific">Pleodorina starrii</name>
    <dbReference type="NCBI Taxonomy" id="330485"/>
    <lineage>
        <taxon>Eukaryota</taxon>
        <taxon>Viridiplantae</taxon>
        <taxon>Chlorophyta</taxon>
        <taxon>core chlorophytes</taxon>
        <taxon>Chlorophyceae</taxon>
        <taxon>CS clade</taxon>
        <taxon>Chlamydomonadales</taxon>
        <taxon>Volvocaceae</taxon>
        <taxon>Pleodorina</taxon>
    </lineage>
</organism>
<dbReference type="AlphaFoldDB" id="A0A9W6F5C3"/>
<accession>A0A9W6F5C3</accession>
<proteinExistence type="predicted"/>
<dbReference type="OrthoDB" id="538708at2759"/>
<gene>
    <name evidence="1" type="primary">PLEST003202</name>
    <name evidence="1" type="ORF">PLESTB_001176300</name>
</gene>
<sequence>MVPGRSFPGFVTVAIEHLEELSRIPGVTGYCLITTNGHVCTPARGPLAEELGVSADASLVASSAATLAPPPAAVTQLLRPFNSLQPTVSFSALGTKLQVVHQAEGSVFALGPQRRVGLGACLVPQGVAVVTFDRSLPLPAAVAAAERCAAAIRARCAAA</sequence>
<keyword evidence="2" id="KW-1185">Reference proteome</keyword>
<evidence type="ECO:0000313" key="1">
    <source>
        <dbReference type="EMBL" id="GLC57042.1"/>
    </source>
</evidence>
<protein>
    <submittedName>
        <fullName evidence="1">Uncharacterized protein</fullName>
    </submittedName>
</protein>
<dbReference type="EMBL" id="BRXU01000017">
    <property type="protein sequence ID" value="GLC57042.1"/>
    <property type="molecule type" value="Genomic_DNA"/>
</dbReference>
<name>A0A9W6F5C3_9CHLO</name>